<evidence type="ECO:0000313" key="1">
    <source>
        <dbReference type="EMBL" id="MPC42457.1"/>
    </source>
</evidence>
<organism evidence="1 2">
    <name type="scientific">Portunus trituberculatus</name>
    <name type="common">Swimming crab</name>
    <name type="synonym">Neptunus trituberculatus</name>
    <dbReference type="NCBI Taxonomy" id="210409"/>
    <lineage>
        <taxon>Eukaryota</taxon>
        <taxon>Metazoa</taxon>
        <taxon>Ecdysozoa</taxon>
        <taxon>Arthropoda</taxon>
        <taxon>Crustacea</taxon>
        <taxon>Multicrustacea</taxon>
        <taxon>Malacostraca</taxon>
        <taxon>Eumalacostraca</taxon>
        <taxon>Eucarida</taxon>
        <taxon>Decapoda</taxon>
        <taxon>Pleocyemata</taxon>
        <taxon>Brachyura</taxon>
        <taxon>Eubrachyura</taxon>
        <taxon>Portunoidea</taxon>
        <taxon>Portunidae</taxon>
        <taxon>Portuninae</taxon>
        <taxon>Portunus</taxon>
    </lineage>
</organism>
<proteinExistence type="predicted"/>
<dbReference type="EMBL" id="VSRR010005445">
    <property type="protein sequence ID" value="MPC42457.1"/>
    <property type="molecule type" value="Genomic_DNA"/>
</dbReference>
<gene>
    <name evidence="1" type="ORF">E2C01_036079</name>
</gene>
<sequence length="65" mass="7443">MQSWALPYLSPHLRSSVPADPQTSSPILEDFVMKVSEVEAEFHLRILEVQEEFRGRISDLLSSNE</sequence>
<dbReference type="AlphaFoldDB" id="A0A5B7FA89"/>
<dbReference type="Proteomes" id="UP000324222">
    <property type="component" value="Unassembled WGS sequence"/>
</dbReference>
<name>A0A5B7FA89_PORTR</name>
<reference evidence="1 2" key="1">
    <citation type="submission" date="2019-05" db="EMBL/GenBank/DDBJ databases">
        <title>Another draft genome of Portunus trituberculatus and its Hox gene families provides insights of decapod evolution.</title>
        <authorList>
            <person name="Jeong J.-H."/>
            <person name="Song I."/>
            <person name="Kim S."/>
            <person name="Choi T."/>
            <person name="Kim D."/>
            <person name="Ryu S."/>
            <person name="Kim W."/>
        </authorList>
    </citation>
    <scope>NUCLEOTIDE SEQUENCE [LARGE SCALE GENOMIC DNA]</scope>
    <source>
        <tissue evidence="1">Muscle</tissue>
    </source>
</reference>
<keyword evidence="2" id="KW-1185">Reference proteome</keyword>
<comment type="caution">
    <text evidence="1">The sequence shown here is derived from an EMBL/GenBank/DDBJ whole genome shotgun (WGS) entry which is preliminary data.</text>
</comment>
<evidence type="ECO:0000313" key="2">
    <source>
        <dbReference type="Proteomes" id="UP000324222"/>
    </source>
</evidence>
<protein>
    <submittedName>
        <fullName evidence="1">Uncharacterized protein</fullName>
    </submittedName>
</protein>
<accession>A0A5B7FA89</accession>